<feature type="signal peptide" evidence="2">
    <location>
        <begin position="1"/>
        <end position="20"/>
    </location>
</feature>
<protein>
    <submittedName>
        <fullName evidence="4">DUF4124 domain-containing protein</fullName>
    </submittedName>
</protein>
<evidence type="ECO:0000256" key="1">
    <source>
        <dbReference type="SAM" id="MobiDB-lite"/>
    </source>
</evidence>
<feature type="region of interest" description="Disordered" evidence="1">
    <location>
        <begin position="37"/>
        <end position="94"/>
    </location>
</feature>
<accession>A0A2I0CMU7</accession>
<dbReference type="RefSeq" id="WP_101194186.1">
    <property type="nucleotide sequence ID" value="NZ_PIYS01000027.1"/>
</dbReference>
<organism evidence="4 5">
    <name type="scientific">Pseudomonas fluvialis</name>
    <dbReference type="NCBI Taxonomy" id="1793966"/>
    <lineage>
        <taxon>Bacteria</taxon>
        <taxon>Pseudomonadati</taxon>
        <taxon>Pseudomonadota</taxon>
        <taxon>Gammaproteobacteria</taxon>
        <taxon>Pseudomonadales</taxon>
        <taxon>Pseudomonadaceae</taxon>
        <taxon>Pseudomonas</taxon>
    </lineage>
</organism>
<comment type="caution">
    <text evidence="4">The sequence shown here is derived from an EMBL/GenBank/DDBJ whole genome shotgun (WGS) entry which is preliminary data.</text>
</comment>
<feature type="compositionally biased region" description="Basic and acidic residues" evidence="1">
    <location>
        <begin position="74"/>
        <end position="94"/>
    </location>
</feature>
<evidence type="ECO:0000313" key="5">
    <source>
        <dbReference type="Proteomes" id="UP000242861"/>
    </source>
</evidence>
<evidence type="ECO:0000259" key="3">
    <source>
        <dbReference type="Pfam" id="PF13511"/>
    </source>
</evidence>
<name>A0A2I0CMU7_9PSED</name>
<proteinExistence type="predicted"/>
<evidence type="ECO:0000313" key="4">
    <source>
        <dbReference type="EMBL" id="PKF70486.1"/>
    </source>
</evidence>
<evidence type="ECO:0000256" key="2">
    <source>
        <dbReference type="SAM" id="SignalP"/>
    </source>
</evidence>
<dbReference type="AlphaFoldDB" id="A0A2I0CMU7"/>
<feature type="domain" description="DUF4124" evidence="3">
    <location>
        <begin position="10"/>
        <end position="57"/>
    </location>
</feature>
<keyword evidence="2" id="KW-0732">Signal</keyword>
<dbReference type="EMBL" id="PIYS01000027">
    <property type="protein sequence ID" value="PKF70486.1"/>
    <property type="molecule type" value="Genomic_DNA"/>
</dbReference>
<dbReference type="Pfam" id="PF13511">
    <property type="entry name" value="DUF4124"/>
    <property type="match status" value="1"/>
</dbReference>
<reference evidence="5" key="1">
    <citation type="submission" date="2017-12" db="EMBL/GenBank/DDBJ databases">
        <authorList>
            <person name="Yu X.-Y."/>
        </authorList>
    </citation>
    <scope>NUCLEOTIDE SEQUENCE [LARGE SCALE GENOMIC DNA]</scope>
    <source>
        <strain evidence="5">ZYSR67-Z</strain>
    </source>
</reference>
<sequence length="146" mass="16423">MRRIILTGSLLMAMSLPSMAAQVYKWVDSNGITHFSAQPPEDQSATSISTTIKPPKSSGSVAPLPKLDSQLEAEQQKATDDKVKREVAEQESKRKQYCSDLRENLSQLRLNPRVRVEENGEIRRLSAEERQARINEAEKSLQENCP</sequence>
<dbReference type="Proteomes" id="UP000242861">
    <property type="component" value="Unassembled WGS sequence"/>
</dbReference>
<gene>
    <name evidence="4" type="ORF">CW360_14435</name>
</gene>
<feature type="compositionally biased region" description="Polar residues" evidence="1">
    <location>
        <begin position="37"/>
        <end position="60"/>
    </location>
</feature>
<feature type="chain" id="PRO_5014138900" evidence="2">
    <location>
        <begin position="21"/>
        <end position="146"/>
    </location>
</feature>
<dbReference type="InterPro" id="IPR025392">
    <property type="entry name" value="DUF4124"/>
</dbReference>